<dbReference type="InterPro" id="IPR014027">
    <property type="entry name" value="UDP-Glc/GDP-Man_DH_C"/>
</dbReference>
<keyword evidence="5 8" id="KW-0520">NAD</keyword>
<feature type="binding site" evidence="10">
    <location>
        <position position="205"/>
    </location>
    <ligand>
        <name>substrate</name>
    </ligand>
</feature>
<dbReference type="PIRSF" id="PIRSF500134">
    <property type="entry name" value="UDPglc_DH_bac"/>
    <property type="match status" value="1"/>
</dbReference>
<dbReference type="Proteomes" id="UP000188603">
    <property type="component" value="Chromosome"/>
</dbReference>
<dbReference type="SUPFAM" id="SSF51735">
    <property type="entry name" value="NAD(P)-binding Rossmann-fold domains"/>
    <property type="match status" value="1"/>
</dbReference>
<dbReference type="PANTHER" id="PTHR43750">
    <property type="entry name" value="UDP-GLUCOSE 6-DEHYDROGENASE TUAD"/>
    <property type="match status" value="1"/>
</dbReference>
<dbReference type="UniPathway" id="UPA00038">
    <property type="reaction ID" value="UER00491"/>
</dbReference>
<feature type="domain" description="UDP-glucose/GDP-mannose dehydrogenase C-terminal" evidence="12">
    <location>
        <begin position="314"/>
        <end position="416"/>
    </location>
</feature>
<feature type="binding site" evidence="11">
    <location>
        <position position="87"/>
    </location>
    <ligand>
        <name>NAD(+)</name>
        <dbReference type="ChEBI" id="CHEBI:57540"/>
    </ligand>
</feature>
<feature type="binding site" evidence="11">
    <location>
        <position position="31"/>
    </location>
    <ligand>
        <name>NAD(+)</name>
        <dbReference type="ChEBI" id="CHEBI:57540"/>
    </ligand>
</feature>
<feature type="binding site" evidence="10">
    <location>
        <position position="321"/>
    </location>
    <ligand>
        <name>substrate</name>
    </ligand>
</feature>
<dbReference type="InterPro" id="IPR001732">
    <property type="entry name" value="UDP-Glc/GDP-Man_DH_N"/>
</dbReference>
<keyword evidence="4 8" id="KW-0560">Oxidoreductase</keyword>
<evidence type="ECO:0000256" key="2">
    <source>
        <dbReference type="ARBA" id="ARBA00006601"/>
    </source>
</evidence>
<evidence type="ECO:0000259" key="12">
    <source>
        <dbReference type="SMART" id="SM00984"/>
    </source>
</evidence>
<dbReference type="EC" id="1.1.1.22" evidence="3 8"/>
<dbReference type="SUPFAM" id="SSF48179">
    <property type="entry name" value="6-phosphogluconate dehydrogenase C-terminal domain-like"/>
    <property type="match status" value="1"/>
</dbReference>
<dbReference type="GO" id="GO:0051287">
    <property type="term" value="F:NAD binding"/>
    <property type="evidence" value="ECO:0007669"/>
    <property type="project" value="InterPro"/>
</dbReference>
<feature type="binding site" evidence="11">
    <location>
        <position position="156"/>
    </location>
    <ligand>
        <name>NAD(+)</name>
        <dbReference type="ChEBI" id="CHEBI:57540"/>
    </ligand>
</feature>
<dbReference type="KEGG" id="ntr:B0W44_16490"/>
<dbReference type="FunFam" id="1.20.5.100:FF:000001">
    <property type="entry name" value="UDP-glucose 6-dehydrogenase"/>
    <property type="match status" value="1"/>
</dbReference>
<evidence type="ECO:0000256" key="4">
    <source>
        <dbReference type="ARBA" id="ARBA00023002"/>
    </source>
</evidence>
<evidence type="ECO:0000256" key="9">
    <source>
        <dbReference type="PIRSR" id="PIRSR500134-1"/>
    </source>
</evidence>
<sequence length="444" mass="49207">MFNVTVIGTGYVGLVSGTVFADKGNSVICLDIDEEKINRLLRGDVPIYEPGLQELVIRNMSSGRLDFTTDAKRAVQSSDIIFIAVGTPSAEDGSADLRYVQAVCRDIAQNMDRHKIIVNKSTVPVGTADKVKLWIEEHLEKDVPFDVVSCPEFLREGSAVRDSLNPDRIVIGGANPEAVKVLNKLHEPFDAPIIETDPRSAEMIKYASNAFLATKISFINEISNICEKVDADVTMVAQGIGLDKRIGSHFLKAGVGYGGSCFPKDTNALIQIAEDVDHDFELLKSVVKINSQQRLKVIEKLQQQLGRLEDKVIGILGLAFKPNTDDMREAPSVDVIHNLKEYNSKIKVYDPVAMAMARRVLPADVVYCDGIEELLQGVDAAVLLTEWEDFKTINWGLMKDKMHRPVVIDGRNVFDPEEMRAMGIQYSSFGRQNSQQILQELVNS</sequence>
<evidence type="ECO:0000256" key="1">
    <source>
        <dbReference type="ARBA" id="ARBA00004701"/>
    </source>
</evidence>
<dbReference type="InterPro" id="IPR008927">
    <property type="entry name" value="6-PGluconate_DH-like_C_sf"/>
</dbReference>
<dbReference type="Pfam" id="PF03720">
    <property type="entry name" value="UDPG_MGDP_dh_C"/>
    <property type="match status" value="1"/>
</dbReference>
<comment type="similarity">
    <text evidence="2 8">Belongs to the UDP-glucose/GDP-mannose dehydrogenase family.</text>
</comment>
<dbReference type="OrthoDB" id="9803238at2"/>
<feature type="binding site" evidence="11">
    <location>
        <position position="264"/>
    </location>
    <ligand>
        <name>NAD(+)</name>
        <dbReference type="ChEBI" id="CHEBI:57540"/>
    </ligand>
</feature>
<dbReference type="GO" id="GO:0003979">
    <property type="term" value="F:UDP-glucose 6-dehydrogenase activity"/>
    <property type="evidence" value="ECO:0007669"/>
    <property type="project" value="UniProtKB-EC"/>
</dbReference>
<feature type="binding site" evidence="10">
    <location>
        <begin position="250"/>
        <end position="254"/>
    </location>
    <ligand>
        <name>substrate</name>
    </ligand>
</feature>
<organism evidence="13 14">
    <name type="scientific">Novibacillus thermophilus</name>
    <dbReference type="NCBI Taxonomy" id="1471761"/>
    <lineage>
        <taxon>Bacteria</taxon>
        <taxon>Bacillati</taxon>
        <taxon>Bacillota</taxon>
        <taxon>Bacilli</taxon>
        <taxon>Bacillales</taxon>
        <taxon>Thermoactinomycetaceae</taxon>
        <taxon>Novibacillus</taxon>
    </lineage>
</organism>
<dbReference type="GO" id="GO:0000271">
    <property type="term" value="P:polysaccharide biosynthetic process"/>
    <property type="evidence" value="ECO:0007669"/>
    <property type="project" value="InterPro"/>
</dbReference>
<dbReference type="RefSeq" id="WP_077720975.1">
    <property type="nucleotide sequence ID" value="NZ_CP019699.1"/>
</dbReference>
<keyword evidence="14" id="KW-1185">Reference proteome</keyword>
<dbReference type="SMART" id="SM00984">
    <property type="entry name" value="UDPG_MGDP_dh_C"/>
    <property type="match status" value="1"/>
</dbReference>
<evidence type="ECO:0000313" key="14">
    <source>
        <dbReference type="Proteomes" id="UP000188603"/>
    </source>
</evidence>
<dbReference type="GO" id="GO:0006065">
    <property type="term" value="P:UDP-glucuronate biosynthetic process"/>
    <property type="evidence" value="ECO:0007669"/>
    <property type="project" value="UniProtKB-UniPathway"/>
</dbReference>
<dbReference type="Gene3D" id="3.40.50.720">
    <property type="entry name" value="NAD(P)-binding Rossmann-like Domain"/>
    <property type="match status" value="2"/>
</dbReference>
<dbReference type="InterPro" id="IPR036291">
    <property type="entry name" value="NAD(P)-bd_dom_sf"/>
</dbReference>
<feature type="binding site" evidence="11">
    <location>
        <position position="36"/>
    </location>
    <ligand>
        <name>NAD(+)</name>
        <dbReference type="ChEBI" id="CHEBI:57540"/>
    </ligand>
</feature>
<dbReference type="Pfam" id="PF00984">
    <property type="entry name" value="UDPG_MGDP_dh"/>
    <property type="match status" value="1"/>
</dbReference>
<comment type="function">
    <text evidence="7">Catalyzes the conversion of UDP-glucose into UDP-glucuronate, one of the precursors of teichuronic acid.</text>
</comment>
<evidence type="ECO:0000256" key="11">
    <source>
        <dbReference type="PIRSR" id="PIRSR500134-3"/>
    </source>
</evidence>
<evidence type="ECO:0000256" key="10">
    <source>
        <dbReference type="PIRSR" id="PIRSR500134-2"/>
    </source>
</evidence>
<dbReference type="STRING" id="1471761.B0W44_16490"/>
<dbReference type="PANTHER" id="PTHR43750:SF3">
    <property type="entry name" value="UDP-GLUCOSE 6-DEHYDROGENASE TUAD"/>
    <property type="match status" value="1"/>
</dbReference>
<feature type="active site" description="Nucleophile" evidence="9">
    <location>
        <position position="261"/>
    </location>
</feature>
<dbReference type="NCBIfam" id="TIGR03026">
    <property type="entry name" value="NDP-sugDHase"/>
    <property type="match status" value="1"/>
</dbReference>
<feature type="binding site" evidence="11">
    <location>
        <position position="328"/>
    </location>
    <ligand>
        <name>NAD(+)</name>
        <dbReference type="ChEBI" id="CHEBI:57540"/>
    </ligand>
</feature>
<gene>
    <name evidence="13" type="ORF">B0W44_16490</name>
</gene>
<feature type="binding site" evidence="10">
    <location>
        <begin position="153"/>
        <end position="156"/>
    </location>
    <ligand>
        <name>substrate</name>
    </ligand>
</feature>
<comment type="pathway">
    <text evidence="1">Nucleotide-sugar biosynthesis; UDP-alpha-D-glucuronate biosynthesis; UDP-alpha-D-glucuronate from UDP-alpha-D-glucose: step 1/1.</text>
</comment>
<dbReference type="InterPro" id="IPR017476">
    <property type="entry name" value="UDP-Glc/GDP-Man"/>
</dbReference>
<evidence type="ECO:0000256" key="3">
    <source>
        <dbReference type="ARBA" id="ARBA00012954"/>
    </source>
</evidence>
<dbReference type="InterPro" id="IPR028357">
    <property type="entry name" value="UDPglc_DH_bac"/>
</dbReference>
<feature type="binding site" evidence="10">
    <location>
        <position position="258"/>
    </location>
    <ligand>
        <name>substrate</name>
    </ligand>
</feature>
<comment type="catalytic activity">
    <reaction evidence="6 8">
        <text>UDP-alpha-D-glucose + 2 NAD(+) + H2O = UDP-alpha-D-glucuronate + 2 NADH + 3 H(+)</text>
        <dbReference type="Rhea" id="RHEA:23596"/>
        <dbReference type="ChEBI" id="CHEBI:15377"/>
        <dbReference type="ChEBI" id="CHEBI:15378"/>
        <dbReference type="ChEBI" id="CHEBI:57540"/>
        <dbReference type="ChEBI" id="CHEBI:57945"/>
        <dbReference type="ChEBI" id="CHEBI:58052"/>
        <dbReference type="ChEBI" id="CHEBI:58885"/>
        <dbReference type="EC" id="1.1.1.22"/>
    </reaction>
</comment>
<name>A0A1U9KAT9_9BACL</name>
<evidence type="ECO:0000256" key="8">
    <source>
        <dbReference type="PIRNR" id="PIRNR000124"/>
    </source>
</evidence>
<reference evidence="13 14" key="1">
    <citation type="journal article" date="2015" name="Int. J. Syst. Evol. Microbiol.">
        <title>Novibacillus thermophilus gen. nov., sp. nov., a Gram-staining-negative and moderately thermophilic member of the family Thermoactinomycetaceae.</title>
        <authorList>
            <person name="Yang G."/>
            <person name="Chen J."/>
            <person name="Zhou S."/>
        </authorList>
    </citation>
    <scope>NUCLEOTIDE SEQUENCE [LARGE SCALE GENOMIC DNA]</scope>
    <source>
        <strain evidence="13 14">SG-1</strain>
    </source>
</reference>
<dbReference type="InterPro" id="IPR014026">
    <property type="entry name" value="UDP-Glc/GDP-Man_DH_dimer"/>
</dbReference>
<protein>
    <recommendedName>
        <fullName evidence="3 8">UDP-glucose 6-dehydrogenase</fullName>
        <ecNumber evidence="3 8">1.1.1.22</ecNumber>
    </recommendedName>
</protein>
<evidence type="ECO:0000256" key="5">
    <source>
        <dbReference type="ARBA" id="ARBA00023027"/>
    </source>
</evidence>
<evidence type="ECO:0000256" key="7">
    <source>
        <dbReference type="ARBA" id="ARBA00053241"/>
    </source>
</evidence>
<dbReference type="Gene3D" id="1.20.5.100">
    <property type="entry name" value="Cytochrome c1, transmembrane anchor, C-terminal"/>
    <property type="match status" value="1"/>
</dbReference>
<accession>A0A1U9KAT9</accession>
<dbReference type="AlphaFoldDB" id="A0A1U9KAT9"/>
<dbReference type="InterPro" id="IPR036220">
    <property type="entry name" value="UDP-Glc/GDP-Man_DH_C_sf"/>
</dbReference>
<dbReference type="Pfam" id="PF03721">
    <property type="entry name" value="UDPG_MGDP_dh_N"/>
    <property type="match status" value="1"/>
</dbReference>
<dbReference type="SUPFAM" id="SSF52413">
    <property type="entry name" value="UDP-glucose/GDP-mannose dehydrogenase C-terminal domain"/>
    <property type="match status" value="1"/>
</dbReference>
<evidence type="ECO:0000313" key="13">
    <source>
        <dbReference type="EMBL" id="AQS57111.1"/>
    </source>
</evidence>
<proteinExistence type="inferred from homology"/>
<evidence type="ECO:0000256" key="6">
    <source>
        <dbReference type="ARBA" id="ARBA00047473"/>
    </source>
</evidence>
<feature type="binding site" evidence="11">
    <location>
        <position position="122"/>
    </location>
    <ligand>
        <name>NAD(+)</name>
        <dbReference type="ChEBI" id="CHEBI:57540"/>
    </ligand>
</feature>
<dbReference type="PIRSF" id="PIRSF000124">
    <property type="entry name" value="UDPglc_GDPman_dh"/>
    <property type="match status" value="1"/>
</dbReference>
<dbReference type="EMBL" id="CP019699">
    <property type="protein sequence ID" value="AQS57111.1"/>
    <property type="molecule type" value="Genomic_DNA"/>
</dbReference>